<sequence>MFQTADLFGFVAPAIQPGAKASAKAKPFIIDINAKAPIPAAVRAQLKRDAQNVRACAERKGLSMDHWEEMDEVDHAKNHFELGCWLYFYQRSFYDLSKDNINERVQCMLRLFLNGFTNPGYSFYTVFDFGERQFDSIMEMGDSERVKAEMQKALPLDKTGKIAAAFSYHGWSTN</sequence>
<proteinExistence type="predicted"/>
<evidence type="ECO:0000313" key="2">
    <source>
        <dbReference type="Proteomes" id="UP000029553"/>
    </source>
</evidence>
<dbReference type="Proteomes" id="UP000029553">
    <property type="component" value="Unassembled WGS sequence"/>
</dbReference>
<comment type="caution">
    <text evidence="1">The sequence shown here is derived from an EMBL/GenBank/DDBJ whole genome shotgun (WGS) entry which is preliminary data.</text>
</comment>
<dbReference type="EMBL" id="AWOR01000037">
    <property type="protein sequence ID" value="KGH30808.1"/>
    <property type="molecule type" value="Genomic_DNA"/>
</dbReference>
<accession>A0A096FM04</accession>
<dbReference type="RefSeq" id="WP_052052891.1">
    <property type="nucleotide sequence ID" value="NZ_AWOR01000037.1"/>
</dbReference>
<gene>
    <name evidence="1" type="ORF">P353_08080</name>
</gene>
<name>A0A096FM04_COMTE</name>
<dbReference type="AlphaFoldDB" id="A0A096FM04"/>
<protein>
    <submittedName>
        <fullName evidence="1">Uncharacterized protein</fullName>
    </submittedName>
</protein>
<reference evidence="1 2" key="1">
    <citation type="submission" date="2013-09" db="EMBL/GenBank/DDBJ databases">
        <title>High correlation between genotypes and phenotypes of environmental bacteria Comamonas testosteroni strains.</title>
        <authorList>
            <person name="Liu L."/>
            <person name="Zhu W."/>
            <person name="Xia X."/>
            <person name="Xu B."/>
            <person name="Luo M."/>
            <person name="Wang G."/>
        </authorList>
    </citation>
    <scope>NUCLEOTIDE SEQUENCE [LARGE SCALE GENOMIC DNA]</scope>
    <source>
        <strain evidence="1 2">JL40</strain>
    </source>
</reference>
<evidence type="ECO:0000313" key="1">
    <source>
        <dbReference type="EMBL" id="KGH30808.1"/>
    </source>
</evidence>
<organism evidence="1 2">
    <name type="scientific">Comamonas testosteroni</name>
    <name type="common">Pseudomonas testosteroni</name>
    <dbReference type="NCBI Taxonomy" id="285"/>
    <lineage>
        <taxon>Bacteria</taxon>
        <taxon>Pseudomonadati</taxon>
        <taxon>Pseudomonadota</taxon>
        <taxon>Betaproteobacteria</taxon>
        <taxon>Burkholderiales</taxon>
        <taxon>Comamonadaceae</taxon>
        <taxon>Comamonas</taxon>
    </lineage>
</organism>